<dbReference type="AlphaFoldDB" id="A0A371P1E9"/>
<comment type="caution">
    <text evidence="2">The sequence shown here is derived from an EMBL/GenBank/DDBJ whole genome shotgun (WGS) entry which is preliminary data.</text>
</comment>
<dbReference type="RefSeq" id="WP_119704381.1">
    <property type="nucleotide sequence ID" value="NZ_JBHSOI010000002.1"/>
</dbReference>
<keyword evidence="3" id="KW-1185">Reference proteome</keyword>
<dbReference type="Proteomes" id="UP000265581">
    <property type="component" value="Unassembled WGS sequence"/>
</dbReference>
<feature type="domain" description="AMP-dependent synthetase/ligase" evidence="1">
    <location>
        <begin position="18"/>
        <end position="82"/>
    </location>
</feature>
<protein>
    <recommendedName>
        <fullName evidence="1">AMP-dependent synthetase/ligase domain-containing protein</fullName>
    </recommendedName>
</protein>
<proteinExistence type="predicted"/>
<evidence type="ECO:0000313" key="3">
    <source>
        <dbReference type="Proteomes" id="UP000265581"/>
    </source>
</evidence>
<evidence type="ECO:0000259" key="1">
    <source>
        <dbReference type="Pfam" id="PF00501"/>
    </source>
</evidence>
<dbReference type="SUPFAM" id="SSF56801">
    <property type="entry name" value="Acetyl-CoA synthetase-like"/>
    <property type="match status" value="1"/>
</dbReference>
<sequence length="151" mass="15769">MTSLVFRILDRQVISGLADELAVADARGSVSYAQLLHESACIAAGLHHMGVEAGTSIVLDGLHGRDLVTAVLACARIGAVPAGTGSFRLAGTPPVLHAPDTEVAWDVLDKAGRTEPHTAPEHDDEGYEETLRAAYGTIIETLETGGTITEV</sequence>
<name>A0A371P1E9_9ACTN</name>
<accession>A0A371P1E9</accession>
<reference evidence="2 3" key="1">
    <citation type="submission" date="2018-08" db="EMBL/GenBank/DDBJ databases">
        <title>Aeromicrobium sp. M2KJ-4, whole genome shotgun sequence.</title>
        <authorList>
            <person name="Tuo L."/>
        </authorList>
    </citation>
    <scope>NUCLEOTIDE SEQUENCE [LARGE SCALE GENOMIC DNA]</scope>
    <source>
        <strain evidence="2 3">M2KJ-4</strain>
    </source>
</reference>
<dbReference type="InterPro" id="IPR000873">
    <property type="entry name" value="AMP-dep_synth/lig_dom"/>
</dbReference>
<dbReference type="Gene3D" id="3.40.50.12780">
    <property type="entry name" value="N-terminal domain of ligase-like"/>
    <property type="match status" value="1"/>
</dbReference>
<evidence type="ECO:0000313" key="2">
    <source>
        <dbReference type="EMBL" id="REK69782.1"/>
    </source>
</evidence>
<dbReference type="OrthoDB" id="3746879at2"/>
<gene>
    <name evidence="2" type="ORF">DX116_11315</name>
</gene>
<dbReference type="InterPro" id="IPR042099">
    <property type="entry name" value="ANL_N_sf"/>
</dbReference>
<dbReference type="Pfam" id="PF00501">
    <property type="entry name" value="AMP-binding"/>
    <property type="match status" value="1"/>
</dbReference>
<dbReference type="EMBL" id="QUBR01000002">
    <property type="protein sequence ID" value="REK69782.1"/>
    <property type="molecule type" value="Genomic_DNA"/>
</dbReference>
<organism evidence="2 3">
    <name type="scientific">Aeromicrobium endophyticum</name>
    <dbReference type="NCBI Taxonomy" id="2292704"/>
    <lineage>
        <taxon>Bacteria</taxon>
        <taxon>Bacillati</taxon>
        <taxon>Actinomycetota</taxon>
        <taxon>Actinomycetes</taxon>
        <taxon>Propionibacteriales</taxon>
        <taxon>Nocardioidaceae</taxon>
        <taxon>Aeromicrobium</taxon>
    </lineage>
</organism>